<feature type="compositionally biased region" description="Basic residues" evidence="1">
    <location>
        <begin position="44"/>
        <end position="55"/>
    </location>
</feature>
<evidence type="ECO:0000256" key="1">
    <source>
        <dbReference type="SAM" id="MobiDB-lite"/>
    </source>
</evidence>
<feature type="compositionally biased region" description="Basic and acidic residues" evidence="1">
    <location>
        <begin position="34"/>
        <end position="43"/>
    </location>
</feature>
<feature type="compositionally biased region" description="Polar residues" evidence="1">
    <location>
        <begin position="1"/>
        <end position="14"/>
    </location>
</feature>
<dbReference type="Proteomes" id="UP000799423">
    <property type="component" value="Unassembled WGS sequence"/>
</dbReference>
<proteinExistence type="predicted"/>
<protein>
    <submittedName>
        <fullName evidence="2">Uncharacterized protein</fullName>
    </submittedName>
</protein>
<feature type="compositionally biased region" description="Polar residues" evidence="1">
    <location>
        <begin position="69"/>
        <end position="91"/>
    </location>
</feature>
<dbReference type="EMBL" id="MU006310">
    <property type="protein sequence ID" value="KAF2849664.1"/>
    <property type="molecule type" value="Genomic_DNA"/>
</dbReference>
<reference evidence="2" key="1">
    <citation type="submission" date="2020-01" db="EMBL/GenBank/DDBJ databases">
        <authorList>
            <consortium name="DOE Joint Genome Institute"/>
            <person name="Haridas S."/>
            <person name="Albert R."/>
            <person name="Binder M."/>
            <person name="Bloem J."/>
            <person name="Labutti K."/>
            <person name="Salamov A."/>
            <person name="Andreopoulos B."/>
            <person name="Baker S.E."/>
            <person name="Barry K."/>
            <person name="Bills G."/>
            <person name="Bluhm B.H."/>
            <person name="Cannon C."/>
            <person name="Castanera R."/>
            <person name="Culley D.E."/>
            <person name="Daum C."/>
            <person name="Ezra D."/>
            <person name="Gonzalez J.B."/>
            <person name="Henrissat B."/>
            <person name="Kuo A."/>
            <person name="Liang C."/>
            <person name="Lipzen A."/>
            <person name="Lutzoni F."/>
            <person name="Magnuson J."/>
            <person name="Mondo S."/>
            <person name="Nolan M."/>
            <person name="Ohm R."/>
            <person name="Pangilinan J."/>
            <person name="Park H.-J."/>
            <person name="Ramirez L."/>
            <person name="Alfaro M."/>
            <person name="Sun H."/>
            <person name="Tritt A."/>
            <person name="Yoshinaga Y."/>
            <person name="Zwiers L.-H."/>
            <person name="Turgeon B.G."/>
            <person name="Goodwin S.B."/>
            <person name="Spatafora J.W."/>
            <person name="Crous P.W."/>
            <person name="Grigoriev I.V."/>
        </authorList>
    </citation>
    <scope>NUCLEOTIDE SEQUENCE</scope>
    <source>
        <strain evidence="2">IPT5</strain>
    </source>
</reference>
<name>A0A6A7B3A1_9PLEO</name>
<sequence length="107" mass="12053">MIESNKGQNNTLTCCSGAHKETGNSKNKTRKTKEKKDKKERNKKEKHPSSRRKVGGNRIASHRIAIQDPIQSRFQSQSPTHQIDSQSSSVRGKTPTRGVGERLQENE</sequence>
<evidence type="ECO:0000313" key="2">
    <source>
        <dbReference type="EMBL" id="KAF2849664.1"/>
    </source>
</evidence>
<accession>A0A6A7B3A1</accession>
<feature type="region of interest" description="Disordered" evidence="1">
    <location>
        <begin position="1"/>
        <end position="107"/>
    </location>
</feature>
<keyword evidence="3" id="KW-1185">Reference proteome</keyword>
<organism evidence="2 3">
    <name type="scientific">Plenodomus tracheiphilus IPT5</name>
    <dbReference type="NCBI Taxonomy" id="1408161"/>
    <lineage>
        <taxon>Eukaryota</taxon>
        <taxon>Fungi</taxon>
        <taxon>Dikarya</taxon>
        <taxon>Ascomycota</taxon>
        <taxon>Pezizomycotina</taxon>
        <taxon>Dothideomycetes</taxon>
        <taxon>Pleosporomycetidae</taxon>
        <taxon>Pleosporales</taxon>
        <taxon>Pleosporineae</taxon>
        <taxon>Leptosphaeriaceae</taxon>
        <taxon>Plenodomus</taxon>
    </lineage>
</organism>
<evidence type="ECO:0000313" key="3">
    <source>
        <dbReference type="Proteomes" id="UP000799423"/>
    </source>
</evidence>
<dbReference type="AlphaFoldDB" id="A0A6A7B3A1"/>
<gene>
    <name evidence="2" type="ORF">T440DRAFT_479841</name>
</gene>